<evidence type="ECO:0000313" key="2">
    <source>
        <dbReference type="Proteomes" id="UP000287401"/>
    </source>
</evidence>
<sequence length="288" mass="31433">MTDAVKPAPDGVVISRELFAFLCGDGPMQGHWFGEKPEHEQGNFWWRKALRAADNAMVEAETIKGIILAFIDADDATHWGDFEKALDRAVSAPPAATSDRVEALSKALSLLDTFAGDGIGHTFGNGQTIDADDTVIELAAAFGIEPEPGWWRIVAGEVAQRLGQEFDAGEGEPFAYMLRDTDGKVFWDEDMCIWTHREDAEEAAEDKGMAMFGVYDGPVLPQSRGQAFDGEGEAGKILRAISARMAIACDWTKAGKDHVKVRTADWHVLMEIGYQARALSNAKRGEEG</sequence>
<gene>
    <name evidence="1" type="ORF">DAH51_09940</name>
</gene>
<name>A0A430BY12_SPHYA</name>
<protein>
    <submittedName>
        <fullName evidence="1">Uncharacterized protein</fullName>
    </submittedName>
</protein>
<dbReference type="Proteomes" id="UP000287401">
    <property type="component" value="Unassembled WGS sequence"/>
</dbReference>
<dbReference type="EMBL" id="QRAL01000008">
    <property type="protein sequence ID" value="RSU57581.1"/>
    <property type="molecule type" value="Genomic_DNA"/>
</dbReference>
<comment type="caution">
    <text evidence="1">The sequence shown here is derived from an EMBL/GenBank/DDBJ whole genome shotgun (WGS) entry which is preliminary data.</text>
</comment>
<dbReference type="AlphaFoldDB" id="A0A430BY12"/>
<evidence type="ECO:0000313" key="1">
    <source>
        <dbReference type="EMBL" id="RSU57581.1"/>
    </source>
</evidence>
<proteinExistence type="predicted"/>
<organism evidence="1 2">
    <name type="scientific">Sphingobium yanoikuyae</name>
    <name type="common">Sphingomonas yanoikuyae</name>
    <dbReference type="NCBI Taxonomy" id="13690"/>
    <lineage>
        <taxon>Bacteria</taxon>
        <taxon>Pseudomonadati</taxon>
        <taxon>Pseudomonadota</taxon>
        <taxon>Alphaproteobacteria</taxon>
        <taxon>Sphingomonadales</taxon>
        <taxon>Sphingomonadaceae</taxon>
        <taxon>Sphingobium</taxon>
    </lineage>
</organism>
<accession>A0A430BY12</accession>
<reference evidence="1 2" key="1">
    <citation type="submission" date="2018-07" db="EMBL/GenBank/DDBJ databases">
        <title>Genomic and Epidemiologic Investigation of an Indolent Hospital Outbreak.</title>
        <authorList>
            <person name="Johnson R.C."/>
            <person name="Deming C."/>
            <person name="Conlan S."/>
            <person name="Zellmer C.J."/>
            <person name="Michelin A.V."/>
            <person name="Lee-Lin S."/>
            <person name="Thomas P.J."/>
            <person name="Park M."/>
            <person name="Weingarten R.A."/>
            <person name="Less J."/>
            <person name="Dekker J.P."/>
            <person name="Frank K.M."/>
            <person name="Musser K.A."/>
            <person name="Mcquiston J.R."/>
            <person name="Henderson D.K."/>
            <person name="Lau A.F."/>
            <person name="Palmore T.N."/>
            <person name="Segre J.A."/>
        </authorList>
    </citation>
    <scope>NUCLEOTIDE SEQUENCE [LARGE SCALE GENOMIC DNA]</scope>
    <source>
        <strain evidence="1 2">SK-NIH.Env6_1116</strain>
    </source>
</reference>